<dbReference type="Proteomes" id="UP000283946">
    <property type="component" value="Chromosome"/>
</dbReference>
<feature type="binding site" evidence="4">
    <location>
        <position position="74"/>
    </location>
    <ligand>
        <name>molybdate</name>
        <dbReference type="ChEBI" id="CHEBI:36264"/>
    </ligand>
</feature>
<keyword evidence="3 5" id="KW-0732">Signal</keyword>
<feature type="signal peptide" evidence="5">
    <location>
        <begin position="1"/>
        <end position="24"/>
    </location>
</feature>
<feature type="binding site" evidence="4">
    <location>
        <position position="177"/>
    </location>
    <ligand>
        <name>molybdate</name>
        <dbReference type="ChEBI" id="CHEBI:36264"/>
    </ligand>
</feature>
<name>A0AAD1ENE5_9MICO</name>
<dbReference type="EMBL" id="CP028130">
    <property type="protein sequence ID" value="AZZ56399.1"/>
    <property type="molecule type" value="Genomic_DNA"/>
</dbReference>
<dbReference type="GO" id="GO:0015689">
    <property type="term" value="P:molybdate ion transport"/>
    <property type="evidence" value="ECO:0007669"/>
    <property type="project" value="InterPro"/>
</dbReference>
<dbReference type="InterPro" id="IPR050682">
    <property type="entry name" value="ModA/WtpA"/>
</dbReference>
<protein>
    <submittedName>
        <fullName evidence="6">Molybdate ABC transporter substrate-binding protein</fullName>
    </submittedName>
</protein>
<evidence type="ECO:0000256" key="2">
    <source>
        <dbReference type="ARBA" id="ARBA00022723"/>
    </source>
</evidence>
<proteinExistence type="inferred from homology"/>
<reference evidence="6 7" key="1">
    <citation type="submission" date="2018-03" db="EMBL/GenBank/DDBJ databases">
        <title>Bacteriophage NCPPB3778 and a type I-E CRISPR drive the evolution of the US Biological Select Agent, Rathayibacter toxicus.</title>
        <authorList>
            <person name="Davis E.W.II."/>
            <person name="Tabima J.F."/>
            <person name="Weisberg A.J."/>
            <person name="Dantas Lopes L."/>
            <person name="Wiseman M.S."/>
            <person name="Wiseman M.S."/>
            <person name="Pupko T."/>
            <person name="Belcher M.S."/>
            <person name="Sechler A.J."/>
            <person name="Tancos M.A."/>
            <person name="Schroeder B.K."/>
            <person name="Murray T.D."/>
            <person name="Luster D.G."/>
            <person name="Schneider W.L."/>
            <person name="Rogers E."/>
            <person name="Andreote F.D."/>
            <person name="Grunwald N.J."/>
            <person name="Putnam M.L."/>
            <person name="Chang J.H."/>
        </authorList>
    </citation>
    <scope>NUCLEOTIDE SEQUENCE [LARGE SCALE GENOMIC DNA]</scope>
    <source>
        <strain evidence="6 7">NCCPB 2253</strain>
    </source>
</reference>
<dbReference type="InterPro" id="IPR005950">
    <property type="entry name" value="ModA"/>
</dbReference>
<comment type="similarity">
    <text evidence="1">Belongs to the bacterial solute-binding protein ModA family.</text>
</comment>
<dbReference type="GO" id="GO:0046872">
    <property type="term" value="F:metal ion binding"/>
    <property type="evidence" value="ECO:0007669"/>
    <property type="project" value="UniProtKB-KW"/>
</dbReference>
<dbReference type="Gene3D" id="3.40.190.10">
    <property type="entry name" value="Periplasmic binding protein-like II"/>
    <property type="match status" value="2"/>
</dbReference>
<organism evidence="6 7">
    <name type="scientific">Rathayibacter iranicus</name>
    <dbReference type="NCBI Taxonomy" id="59737"/>
    <lineage>
        <taxon>Bacteria</taxon>
        <taxon>Bacillati</taxon>
        <taxon>Actinomycetota</taxon>
        <taxon>Actinomycetes</taxon>
        <taxon>Micrococcales</taxon>
        <taxon>Microbacteriaceae</taxon>
        <taxon>Rathayibacter</taxon>
    </lineage>
</organism>
<dbReference type="PANTHER" id="PTHR30632">
    <property type="entry name" value="MOLYBDATE-BINDING PERIPLASMIC PROTEIN"/>
    <property type="match status" value="1"/>
</dbReference>
<dbReference type="SUPFAM" id="SSF53850">
    <property type="entry name" value="Periplasmic binding protein-like II"/>
    <property type="match status" value="1"/>
</dbReference>
<sequence>MHCRPFIPALSLAALLLLSGCASGATPSPSAAPESGRSITVFAAASLRGAFTALATGFESAQPGAHVEVSFAGSSDLASQIVNGAPADVFAAADERTMASLTDAGLVAGDPVDIATNTLEIAVPPGNPAHVASLADLARPGTATVLCAPQVPCGAAAAAVERAAGLDIAPVSEESSVTDVLGKVSSGEADAGLVYTTDIRGSGGSVTGIPFVEASEAINTYPIAALTGARDSETATAFVAYVCSEAGRSVLAAEGFGAP</sequence>
<feature type="binding site" evidence="4">
    <location>
        <position position="46"/>
    </location>
    <ligand>
        <name>molybdate</name>
        <dbReference type="ChEBI" id="CHEBI:36264"/>
    </ligand>
</feature>
<accession>A0AAD1ENE5</accession>
<keyword evidence="2 4" id="KW-0479">Metal-binding</keyword>
<evidence type="ECO:0000313" key="6">
    <source>
        <dbReference type="EMBL" id="AZZ56399.1"/>
    </source>
</evidence>
<dbReference type="NCBIfam" id="TIGR01256">
    <property type="entry name" value="modA"/>
    <property type="match status" value="1"/>
</dbReference>
<feature type="binding site" evidence="4">
    <location>
        <position position="195"/>
    </location>
    <ligand>
        <name>molybdate</name>
        <dbReference type="ChEBI" id="CHEBI:36264"/>
    </ligand>
</feature>
<evidence type="ECO:0000256" key="4">
    <source>
        <dbReference type="PIRSR" id="PIRSR004846-1"/>
    </source>
</evidence>
<evidence type="ECO:0000313" key="7">
    <source>
        <dbReference type="Proteomes" id="UP000283946"/>
    </source>
</evidence>
<keyword evidence="4" id="KW-0500">Molybdenum</keyword>
<feature type="chain" id="PRO_5042040630" evidence="5">
    <location>
        <begin position="25"/>
        <end position="259"/>
    </location>
</feature>
<dbReference type="GO" id="GO:0030973">
    <property type="term" value="F:molybdate ion binding"/>
    <property type="evidence" value="ECO:0007669"/>
    <property type="project" value="TreeGrafter"/>
</dbReference>
<evidence type="ECO:0000256" key="1">
    <source>
        <dbReference type="ARBA" id="ARBA00009175"/>
    </source>
</evidence>
<dbReference type="AlphaFoldDB" id="A0AAD1ENE5"/>
<dbReference type="RefSeq" id="WP_104265578.1">
    <property type="nucleotide sequence ID" value="NZ_CP028130.1"/>
</dbReference>
<gene>
    <name evidence="6" type="primary">modA</name>
    <name evidence="6" type="ORF">C7V51_11315</name>
</gene>
<dbReference type="PANTHER" id="PTHR30632:SF0">
    <property type="entry name" value="SULFATE-BINDING PROTEIN"/>
    <property type="match status" value="1"/>
</dbReference>
<evidence type="ECO:0000256" key="5">
    <source>
        <dbReference type="SAM" id="SignalP"/>
    </source>
</evidence>
<dbReference type="PIRSF" id="PIRSF004846">
    <property type="entry name" value="ModA"/>
    <property type="match status" value="1"/>
</dbReference>
<dbReference type="Pfam" id="PF13531">
    <property type="entry name" value="SBP_bac_11"/>
    <property type="match status" value="1"/>
</dbReference>
<evidence type="ECO:0000256" key="3">
    <source>
        <dbReference type="ARBA" id="ARBA00022729"/>
    </source>
</evidence>
<dbReference type="PROSITE" id="PS51257">
    <property type="entry name" value="PROKAR_LIPOPROTEIN"/>
    <property type="match status" value="1"/>
</dbReference>
<dbReference type="KEGG" id="ria:C7V51_11315"/>